<gene>
    <name evidence="2" type="ORF">SAMN02910406_03794</name>
</gene>
<evidence type="ECO:0008006" key="4">
    <source>
        <dbReference type="Google" id="ProtNLM"/>
    </source>
</evidence>
<organism evidence="2 3">
    <name type="scientific">Ruminococcus albus</name>
    <dbReference type="NCBI Taxonomy" id="1264"/>
    <lineage>
        <taxon>Bacteria</taxon>
        <taxon>Bacillati</taxon>
        <taxon>Bacillota</taxon>
        <taxon>Clostridia</taxon>
        <taxon>Eubacteriales</taxon>
        <taxon>Oscillospiraceae</taxon>
        <taxon>Ruminococcus</taxon>
    </lineage>
</organism>
<keyword evidence="1" id="KW-0732">Signal</keyword>
<feature type="chain" id="PRO_5010384708" description="CHAT domain-containing protein" evidence="1">
    <location>
        <begin position="27"/>
        <end position="521"/>
    </location>
</feature>
<proteinExistence type="predicted"/>
<evidence type="ECO:0000313" key="3">
    <source>
        <dbReference type="Proteomes" id="UP000182192"/>
    </source>
</evidence>
<reference evidence="2 3" key="1">
    <citation type="submission" date="2016-10" db="EMBL/GenBank/DDBJ databases">
        <authorList>
            <person name="de Groot N.N."/>
        </authorList>
    </citation>
    <scope>NUCLEOTIDE SEQUENCE [LARGE SCALE GENOMIC DNA]</scope>
    <source>
        <strain evidence="2 3">AR67</strain>
    </source>
</reference>
<protein>
    <recommendedName>
        <fullName evidence="4">CHAT domain-containing protein</fullName>
    </recommendedName>
</protein>
<accession>A0A1I1RXU6</accession>
<feature type="signal peptide" evidence="1">
    <location>
        <begin position="1"/>
        <end position="26"/>
    </location>
</feature>
<dbReference type="OrthoDB" id="2874181at2"/>
<sequence length="521" mass="56858">MKIYKKCKLAIAGILCFATGASTLSAFPAFSTICNAEEVQEGTYSEIQESMYDKGTALAMTKDTVYSKTLSAGSLHTFTFTPSYSGLFTVETFGTTDTYGTVSGNQGTIFPSAQDDDSGEGTNFAIGFFQQAGKTTTITVRHYNSTSGTGNYTIQVRDQRAQIYTFNYGSGDIDTTPDSSTPYSWLRSMGYAVGVHENKPASHLNATIASTFKRINSEVVFFSGHGGYGGGSILFMNSSGGYDWMYDTSSYFTSMSNTKVAVWSACNSSLDPDGTGSRVSIAQKSINLGAQSAIGWNTITDIPAAKKWTDQFFLELGNTMTVSAAAASAGSVFLWPWEGSYSGWQVLGNGNTLVSYPNVNPKSAGLSSVPEGMVCTNKEDFDSFISSFDYFTVDLKGLGKRYYKTINGCLTNDFIDVLNDGSYRKTVNSISKDEVIKASSMSLSEPKVNIRDNIMSSDILFNKRVSTKEYTVYMKRNNLVEPIKLIYSDYESSDGIVYQDVICINLNTNKYIDYEDICTVN</sequence>
<dbReference type="EMBL" id="FOKQ01000076">
    <property type="protein sequence ID" value="SFD38927.1"/>
    <property type="molecule type" value="Genomic_DNA"/>
</dbReference>
<dbReference type="AlphaFoldDB" id="A0A1I1RXU6"/>
<dbReference type="Proteomes" id="UP000182192">
    <property type="component" value="Unassembled WGS sequence"/>
</dbReference>
<evidence type="ECO:0000313" key="2">
    <source>
        <dbReference type="EMBL" id="SFD38927.1"/>
    </source>
</evidence>
<dbReference type="RefSeq" id="WP_074963492.1">
    <property type="nucleotide sequence ID" value="NZ_FOKQ01000076.1"/>
</dbReference>
<dbReference type="InterPro" id="IPR029030">
    <property type="entry name" value="Caspase-like_dom_sf"/>
</dbReference>
<dbReference type="SUPFAM" id="SSF52129">
    <property type="entry name" value="Caspase-like"/>
    <property type="match status" value="1"/>
</dbReference>
<evidence type="ECO:0000256" key="1">
    <source>
        <dbReference type="SAM" id="SignalP"/>
    </source>
</evidence>
<name>A0A1I1RXU6_RUMAL</name>